<dbReference type="InterPro" id="IPR002223">
    <property type="entry name" value="Kunitz_BPTI"/>
</dbReference>
<evidence type="ECO:0000256" key="1">
    <source>
        <dbReference type="ARBA" id="ARBA00022690"/>
    </source>
</evidence>
<proteinExistence type="predicted"/>
<dbReference type="GO" id="GO:0004867">
    <property type="term" value="F:serine-type endopeptidase inhibitor activity"/>
    <property type="evidence" value="ECO:0007669"/>
    <property type="project" value="UniProtKB-KW"/>
</dbReference>
<feature type="domain" description="BPTI/Kunitz inhibitor" evidence="3">
    <location>
        <begin position="66"/>
        <end position="105"/>
    </location>
</feature>
<dbReference type="InterPro" id="IPR050098">
    <property type="entry name" value="TFPI/VKTCI-like"/>
</dbReference>
<evidence type="ECO:0000313" key="4">
    <source>
        <dbReference type="EMBL" id="VDL77180.1"/>
    </source>
</evidence>
<evidence type="ECO:0000256" key="2">
    <source>
        <dbReference type="ARBA" id="ARBA00022900"/>
    </source>
</evidence>
<evidence type="ECO:0000313" key="6">
    <source>
        <dbReference type="WBParaSite" id="NBR_0001359001-mRNA-1"/>
    </source>
</evidence>
<reference evidence="6" key="1">
    <citation type="submission" date="2017-02" db="UniProtKB">
        <authorList>
            <consortium name="WormBaseParasite"/>
        </authorList>
    </citation>
    <scope>IDENTIFICATION</scope>
</reference>
<dbReference type="Proteomes" id="UP000271162">
    <property type="component" value="Unassembled WGS sequence"/>
</dbReference>
<keyword evidence="1" id="KW-0646">Protease inhibitor</keyword>
<organism evidence="6">
    <name type="scientific">Nippostrongylus brasiliensis</name>
    <name type="common">Rat hookworm</name>
    <dbReference type="NCBI Taxonomy" id="27835"/>
    <lineage>
        <taxon>Eukaryota</taxon>
        <taxon>Metazoa</taxon>
        <taxon>Ecdysozoa</taxon>
        <taxon>Nematoda</taxon>
        <taxon>Chromadorea</taxon>
        <taxon>Rhabditida</taxon>
        <taxon>Rhabditina</taxon>
        <taxon>Rhabditomorpha</taxon>
        <taxon>Strongyloidea</taxon>
        <taxon>Heligmosomidae</taxon>
        <taxon>Nippostrongylus</taxon>
    </lineage>
</organism>
<dbReference type="SMART" id="SM00131">
    <property type="entry name" value="KU"/>
    <property type="match status" value="1"/>
</dbReference>
<dbReference type="Gene3D" id="4.10.410.10">
    <property type="entry name" value="Pancreatic trypsin inhibitor Kunitz domain"/>
    <property type="match status" value="1"/>
</dbReference>
<keyword evidence="5" id="KW-1185">Reference proteome</keyword>
<accession>A0A0N4YAY9</accession>
<reference evidence="4 5" key="2">
    <citation type="submission" date="2018-11" db="EMBL/GenBank/DDBJ databases">
        <authorList>
            <consortium name="Pathogen Informatics"/>
        </authorList>
    </citation>
    <scope>NUCLEOTIDE SEQUENCE [LARGE SCALE GENOMIC DNA]</scope>
</reference>
<dbReference type="SUPFAM" id="SSF57362">
    <property type="entry name" value="BPTI-like"/>
    <property type="match status" value="1"/>
</dbReference>
<dbReference type="WBParaSite" id="NBR_0001359001-mRNA-1">
    <property type="protein sequence ID" value="NBR_0001359001-mRNA-1"/>
    <property type="gene ID" value="NBR_0001359001"/>
</dbReference>
<dbReference type="PANTHER" id="PTHR10083">
    <property type="entry name" value="KUNITZ-TYPE PROTEASE INHIBITOR-RELATED"/>
    <property type="match status" value="1"/>
</dbReference>
<protein>
    <submittedName>
        <fullName evidence="6">BPTI/Kunitz inhibitor domain-containing protein</fullName>
    </submittedName>
</protein>
<gene>
    <name evidence="4" type="ORF">NBR_LOCUS13591</name>
</gene>
<dbReference type="PROSITE" id="PS50279">
    <property type="entry name" value="BPTI_KUNITZ_2"/>
    <property type="match status" value="1"/>
</dbReference>
<dbReference type="InterPro" id="IPR036880">
    <property type="entry name" value="Kunitz_BPTI_sf"/>
</dbReference>
<evidence type="ECO:0000313" key="5">
    <source>
        <dbReference type="Proteomes" id="UP000271162"/>
    </source>
</evidence>
<dbReference type="EMBL" id="UYSL01021089">
    <property type="protein sequence ID" value="VDL77180.1"/>
    <property type="molecule type" value="Genomic_DNA"/>
</dbReference>
<dbReference type="Pfam" id="PF00014">
    <property type="entry name" value="Kunitz_BPTI"/>
    <property type="match status" value="1"/>
</dbReference>
<sequence length="130" mass="14707">MNEVDYVEKKVLAIQRDSLSPYNIPELCGLPEEHGSCYDDILRWRNIFSQEDCERACGSWRSTAVCELPPEKGHCEASVSKWFYDSSKGSCSIMFWSGCGGNGNRCEFPQYSHPERIASHFAKKNSAGEE</sequence>
<evidence type="ECO:0000259" key="3">
    <source>
        <dbReference type="PROSITE" id="PS50279"/>
    </source>
</evidence>
<dbReference type="AlphaFoldDB" id="A0A0N4YAY9"/>
<keyword evidence="2" id="KW-0722">Serine protease inhibitor</keyword>
<name>A0A0N4YAY9_NIPBR</name>